<feature type="transmembrane region" description="Helical" evidence="1">
    <location>
        <begin position="62"/>
        <end position="87"/>
    </location>
</feature>
<keyword evidence="1" id="KW-0472">Membrane</keyword>
<dbReference type="EMBL" id="JAUCMV010000002">
    <property type="protein sequence ID" value="KAK0417770.1"/>
    <property type="molecule type" value="Genomic_DNA"/>
</dbReference>
<gene>
    <name evidence="3" type="ORF">QR680_013199</name>
</gene>
<feature type="signal peptide" evidence="2">
    <location>
        <begin position="1"/>
        <end position="18"/>
    </location>
</feature>
<proteinExistence type="predicted"/>
<feature type="chain" id="PRO_5041267994" evidence="2">
    <location>
        <begin position="19"/>
        <end position="102"/>
    </location>
</feature>
<dbReference type="AlphaFoldDB" id="A0AA39M248"/>
<evidence type="ECO:0000256" key="2">
    <source>
        <dbReference type="SAM" id="SignalP"/>
    </source>
</evidence>
<keyword evidence="4" id="KW-1185">Reference proteome</keyword>
<comment type="caution">
    <text evidence="3">The sequence shown here is derived from an EMBL/GenBank/DDBJ whole genome shotgun (WGS) entry which is preliminary data.</text>
</comment>
<reference evidence="3" key="1">
    <citation type="submission" date="2023-06" db="EMBL/GenBank/DDBJ databases">
        <title>Genomic analysis of the entomopathogenic nematode Steinernema hermaphroditum.</title>
        <authorList>
            <person name="Schwarz E.M."/>
            <person name="Heppert J.K."/>
            <person name="Baniya A."/>
            <person name="Schwartz H.T."/>
            <person name="Tan C.-H."/>
            <person name="Antoshechkin I."/>
            <person name="Sternberg P.W."/>
            <person name="Goodrich-Blair H."/>
            <person name="Dillman A.R."/>
        </authorList>
    </citation>
    <scope>NUCLEOTIDE SEQUENCE</scope>
    <source>
        <strain evidence="3">PS9179</strain>
        <tissue evidence="3">Whole animal</tissue>
    </source>
</reference>
<sequence>MAPRLLFFSVAFLVSVAASTSPVHLSTRTANSTLDANTSREWDPEWNFIQKMYGNSEYAKSVLLVFALSFVSTLAAWLVVVHLCVLFRCRICLDEWSPDDFN</sequence>
<protein>
    <submittedName>
        <fullName evidence="3">Uncharacterized protein</fullName>
    </submittedName>
</protein>
<organism evidence="3 4">
    <name type="scientific">Steinernema hermaphroditum</name>
    <dbReference type="NCBI Taxonomy" id="289476"/>
    <lineage>
        <taxon>Eukaryota</taxon>
        <taxon>Metazoa</taxon>
        <taxon>Ecdysozoa</taxon>
        <taxon>Nematoda</taxon>
        <taxon>Chromadorea</taxon>
        <taxon>Rhabditida</taxon>
        <taxon>Tylenchina</taxon>
        <taxon>Panagrolaimomorpha</taxon>
        <taxon>Strongyloidoidea</taxon>
        <taxon>Steinernematidae</taxon>
        <taxon>Steinernema</taxon>
    </lineage>
</organism>
<keyword evidence="2" id="KW-0732">Signal</keyword>
<name>A0AA39M248_9BILA</name>
<evidence type="ECO:0000256" key="1">
    <source>
        <dbReference type="SAM" id="Phobius"/>
    </source>
</evidence>
<dbReference type="Proteomes" id="UP001175271">
    <property type="component" value="Unassembled WGS sequence"/>
</dbReference>
<accession>A0AA39M248</accession>
<keyword evidence="1" id="KW-1133">Transmembrane helix</keyword>
<keyword evidence="1" id="KW-0812">Transmembrane</keyword>
<evidence type="ECO:0000313" key="3">
    <source>
        <dbReference type="EMBL" id="KAK0417770.1"/>
    </source>
</evidence>
<evidence type="ECO:0000313" key="4">
    <source>
        <dbReference type="Proteomes" id="UP001175271"/>
    </source>
</evidence>